<keyword evidence="5" id="KW-1015">Disulfide bond</keyword>
<dbReference type="InterPro" id="IPR009003">
    <property type="entry name" value="Peptidase_S1_PA"/>
</dbReference>
<dbReference type="Pfam" id="PF00089">
    <property type="entry name" value="Trypsin"/>
    <property type="match status" value="3"/>
</dbReference>
<evidence type="ECO:0000313" key="11">
    <source>
        <dbReference type="EMBL" id="KAK2848575.1"/>
    </source>
</evidence>
<evidence type="ECO:0000256" key="5">
    <source>
        <dbReference type="ARBA" id="ARBA00023157"/>
    </source>
</evidence>
<dbReference type="Gene3D" id="2.40.10.10">
    <property type="entry name" value="Trypsin-like serine proteases"/>
    <property type="match status" value="3"/>
</dbReference>
<reference evidence="11" key="1">
    <citation type="submission" date="2023-07" db="EMBL/GenBank/DDBJ databases">
        <title>Chromosome-level Genome Assembly of Striped Snakehead (Channa striata).</title>
        <authorList>
            <person name="Liu H."/>
        </authorList>
    </citation>
    <scope>NUCLEOTIDE SEQUENCE</scope>
    <source>
        <strain evidence="11">Gz</strain>
        <tissue evidence="11">Muscle</tissue>
    </source>
</reference>
<evidence type="ECO:0000259" key="10">
    <source>
        <dbReference type="PROSITE" id="PS50240"/>
    </source>
</evidence>
<feature type="region of interest" description="Disordered" evidence="8">
    <location>
        <begin position="547"/>
        <end position="616"/>
    </location>
</feature>
<sequence length="926" mass="98010">MASYKVMCALTLLTLLTPVCGNPVYKNKIVGGQDAVPGSWPWQVALFRSGSLFCGGSLISNEWVLTAAHCFPRTTSTGLVVYLGRQSLASSSPNEVSRTVTQIIKHASYDPNTMNNDIALLKLSSTVTFTNYIMPVCLAASNSTFHSSTSVWITGWGETEDGNLSNNLREAEVPVVGNRQCNCDYGFDSITENMMCAGLRAGGKDTCQGDSGGPMVSKQNGLWVQAGITSFGAGCALPELPGVYTRVSQFQSWINTQIISNQPGFVTFTSNGTDSDLNNMCPTLPPIVALPAQPSSQLCGQTTTNTRILGGEVAFHGNWPWQAVVACSSFFCGGSLINNQWVLTAAHCSPSEDITKMQVVLGRYRLFIPASSEMFLRVTQIINHPDYVDGYSDNDVSLLKLSSVVTFTNYILPVCLASSDSTYYSGTSTWVTGWGDIGSEGVLLPAPYNLREVEVPIVGNRQCNCDYGVGTITDNMMCAGSPAEGKGPCQGDDGGPLVNKQNSRWIIGGVVISGSGCGLPNLPGVFIRVSQYQSWINSHITSDPPGFVTFNSNGTDSDLSVNCPGLPPPPNTQPPDTPPSNTPPASLLSSTSPPDTILLSTLTPGSPPSHTLAPDNPLASLPLTTLYLTTQPPTVLPSTTVPAATPSLITHPQATTAKSVVCGQAPLNSRVLGGSSVATAGQWPWMVSLQKNGSHVCGGTVVAMDSVLSNADCFSRSPRASDWSVALGRLKQNGFNPNDVILNVTNISLSNQTGSNVAVLRLATPFTLSNHIQPICVDNGKTFKVGSTCWAAGWSSGAGGVEQGLQEMQTSVVDCGSTMSNSICTKALTLDQGLSGGPLMCKQDGSWFQAAVLTADSTIQEQADLMVFTSVKHFEPFLLQTLGTYLSPASTNTTDSPSTTSGCPAQFTFFFFFHLVAFSVCVHFSL</sequence>
<keyword evidence="12" id="KW-1185">Reference proteome</keyword>
<keyword evidence="2 9" id="KW-0732">Signal</keyword>
<dbReference type="PROSITE" id="PS50240">
    <property type="entry name" value="TRYPSIN_DOM"/>
    <property type="match status" value="3"/>
</dbReference>
<feature type="compositionally biased region" description="Polar residues" evidence="8">
    <location>
        <begin position="549"/>
        <end position="560"/>
    </location>
</feature>
<feature type="compositionally biased region" description="Pro residues" evidence="8">
    <location>
        <begin position="565"/>
        <end position="582"/>
    </location>
</feature>
<dbReference type="GO" id="GO:0006508">
    <property type="term" value="P:proteolysis"/>
    <property type="evidence" value="ECO:0007669"/>
    <property type="project" value="UniProtKB-KW"/>
</dbReference>
<evidence type="ECO:0000313" key="12">
    <source>
        <dbReference type="Proteomes" id="UP001187415"/>
    </source>
</evidence>
<evidence type="ECO:0000256" key="9">
    <source>
        <dbReference type="SAM" id="SignalP"/>
    </source>
</evidence>
<dbReference type="InterPro" id="IPR001254">
    <property type="entry name" value="Trypsin_dom"/>
</dbReference>
<feature type="compositionally biased region" description="Low complexity" evidence="8">
    <location>
        <begin position="583"/>
        <end position="604"/>
    </location>
</feature>
<dbReference type="PANTHER" id="PTHR24253:SF144">
    <property type="entry name" value="CHYMOTRYPSIN-LIKE PROTEASE CTRL-1-RELATED"/>
    <property type="match status" value="1"/>
</dbReference>
<protein>
    <recommendedName>
        <fullName evidence="10">Peptidase S1 domain-containing protein</fullName>
    </recommendedName>
</protein>
<evidence type="ECO:0000256" key="3">
    <source>
        <dbReference type="ARBA" id="ARBA00022801"/>
    </source>
</evidence>
<gene>
    <name evidence="11" type="ORF">Q5P01_008409</name>
</gene>
<organism evidence="11 12">
    <name type="scientific">Channa striata</name>
    <name type="common">Snakehead murrel</name>
    <name type="synonym">Ophicephalus striatus</name>
    <dbReference type="NCBI Taxonomy" id="64152"/>
    <lineage>
        <taxon>Eukaryota</taxon>
        <taxon>Metazoa</taxon>
        <taxon>Chordata</taxon>
        <taxon>Craniata</taxon>
        <taxon>Vertebrata</taxon>
        <taxon>Euteleostomi</taxon>
        <taxon>Actinopterygii</taxon>
        <taxon>Neopterygii</taxon>
        <taxon>Teleostei</taxon>
        <taxon>Neoteleostei</taxon>
        <taxon>Acanthomorphata</taxon>
        <taxon>Anabantaria</taxon>
        <taxon>Anabantiformes</taxon>
        <taxon>Channoidei</taxon>
        <taxon>Channidae</taxon>
        <taxon>Channa</taxon>
    </lineage>
</organism>
<dbReference type="FunFam" id="2.40.10.10:FF:000024">
    <property type="entry name" value="Serine protease 53"/>
    <property type="match status" value="2"/>
</dbReference>
<evidence type="ECO:0000256" key="6">
    <source>
        <dbReference type="ARBA" id="ARBA00023180"/>
    </source>
</evidence>
<dbReference type="InterPro" id="IPR043504">
    <property type="entry name" value="Peptidase_S1_PA_chymotrypsin"/>
</dbReference>
<evidence type="ECO:0000256" key="1">
    <source>
        <dbReference type="ARBA" id="ARBA00022670"/>
    </source>
</evidence>
<evidence type="ECO:0000256" key="2">
    <source>
        <dbReference type="ARBA" id="ARBA00022729"/>
    </source>
</evidence>
<dbReference type="SUPFAM" id="SSF50494">
    <property type="entry name" value="Trypsin-like serine proteases"/>
    <property type="match status" value="3"/>
</dbReference>
<feature type="domain" description="Peptidase S1" evidence="10">
    <location>
        <begin position="308"/>
        <end position="541"/>
    </location>
</feature>
<dbReference type="PROSITE" id="PS00134">
    <property type="entry name" value="TRYPSIN_HIS"/>
    <property type="match status" value="2"/>
</dbReference>
<keyword evidence="1 7" id="KW-0645">Protease</keyword>
<dbReference type="GO" id="GO:0004252">
    <property type="term" value="F:serine-type endopeptidase activity"/>
    <property type="evidence" value="ECO:0007669"/>
    <property type="project" value="InterPro"/>
</dbReference>
<dbReference type="PRINTS" id="PR00722">
    <property type="entry name" value="CHYMOTRYPSIN"/>
</dbReference>
<dbReference type="InterPro" id="IPR018114">
    <property type="entry name" value="TRYPSIN_HIS"/>
</dbReference>
<keyword evidence="3 7" id="KW-0378">Hydrolase</keyword>
<keyword evidence="4 7" id="KW-0720">Serine protease</keyword>
<name>A0AA88N0N3_CHASR</name>
<dbReference type="PANTHER" id="PTHR24253">
    <property type="entry name" value="TRANSMEMBRANE PROTEASE SERINE"/>
    <property type="match status" value="1"/>
</dbReference>
<feature type="signal peptide" evidence="9">
    <location>
        <begin position="1"/>
        <end position="21"/>
    </location>
</feature>
<dbReference type="InterPro" id="IPR001314">
    <property type="entry name" value="Peptidase_S1A"/>
</dbReference>
<feature type="domain" description="Peptidase S1" evidence="10">
    <location>
        <begin position="29"/>
        <end position="259"/>
    </location>
</feature>
<dbReference type="CDD" id="cd00190">
    <property type="entry name" value="Tryp_SPc"/>
    <property type="match status" value="3"/>
</dbReference>
<evidence type="ECO:0000256" key="4">
    <source>
        <dbReference type="ARBA" id="ARBA00022825"/>
    </source>
</evidence>
<evidence type="ECO:0000256" key="8">
    <source>
        <dbReference type="SAM" id="MobiDB-lite"/>
    </source>
</evidence>
<dbReference type="SMART" id="SM00020">
    <property type="entry name" value="Tryp_SPc"/>
    <property type="match status" value="3"/>
</dbReference>
<keyword evidence="6" id="KW-0325">Glycoprotein</keyword>
<dbReference type="Proteomes" id="UP001187415">
    <property type="component" value="Unassembled WGS sequence"/>
</dbReference>
<dbReference type="EMBL" id="JAUPFM010000006">
    <property type="protein sequence ID" value="KAK2848575.1"/>
    <property type="molecule type" value="Genomic_DNA"/>
</dbReference>
<proteinExistence type="predicted"/>
<dbReference type="AlphaFoldDB" id="A0AA88N0N3"/>
<evidence type="ECO:0000256" key="7">
    <source>
        <dbReference type="RuleBase" id="RU363034"/>
    </source>
</evidence>
<dbReference type="InterPro" id="IPR033116">
    <property type="entry name" value="TRYPSIN_SER"/>
</dbReference>
<feature type="domain" description="Peptidase S1" evidence="10">
    <location>
        <begin position="671"/>
        <end position="883"/>
    </location>
</feature>
<dbReference type="PROSITE" id="PS00135">
    <property type="entry name" value="TRYPSIN_SER"/>
    <property type="match status" value="1"/>
</dbReference>
<comment type="caution">
    <text evidence="11">The sequence shown here is derived from an EMBL/GenBank/DDBJ whole genome shotgun (WGS) entry which is preliminary data.</text>
</comment>
<feature type="chain" id="PRO_5041644432" description="Peptidase S1 domain-containing protein" evidence="9">
    <location>
        <begin position="22"/>
        <end position="926"/>
    </location>
</feature>
<accession>A0AA88N0N3</accession>